<accession>T1GRB5</accession>
<reference evidence="2" key="1">
    <citation type="submission" date="2013-02" db="EMBL/GenBank/DDBJ databases">
        <authorList>
            <person name="Hughes D."/>
        </authorList>
    </citation>
    <scope>NUCLEOTIDE SEQUENCE</scope>
    <source>
        <strain>Durham</strain>
        <strain evidence="2">NC isolate 2 -- Noor lab</strain>
    </source>
</reference>
<sequence length="71" mass="8176">MVIKKMVQQFYEAQVYDEYVIKGNSAIFKCQIPSFVADHVEINYWTATSGEYYFPNSTGIESMFTSYGVIP</sequence>
<dbReference type="EMBL" id="CAQQ02093866">
    <property type="status" value="NOT_ANNOTATED_CDS"/>
    <property type="molecule type" value="Genomic_DNA"/>
</dbReference>
<dbReference type="STRING" id="36166.T1GRB5"/>
<dbReference type="InterPro" id="IPR013783">
    <property type="entry name" value="Ig-like_fold"/>
</dbReference>
<evidence type="ECO:0008006" key="3">
    <source>
        <dbReference type="Google" id="ProtNLM"/>
    </source>
</evidence>
<dbReference type="EMBL" id="CAQQ02093867">
    <property type="status" value="NOT_ANNOTATED_CDS"/>
    <property type="molecule type" value="Genomic_DNA"/>
</dbReference>
<keyword evidence="2" id="KW-1185">Reference proteome</keyword>
<dbReference type="Proteomes" id="UP000015102">
    <property type="component" value="Unassembled WGS sequence"/>
</dbReference>
<reference evidence="1" key="2">
    <citation type="submission" date="2015-06" db="UniProtKB">
        <authorList>
            <consortium name="EnsemblMetazoa"/>
        </authorList>
    </citation>
    <scope>IDENTIFICATION</scope>
</reference>
<evidence type="ECO:0000313" key="1">
    <source>
        <dbReference type="EnsemblMetazoa" id="MESCA006195-PA"/>
    </source>
</evidence>
<organism evidence="1 2">
    <name type="scientific">Megaselia scalaris</name>
    <name type="common">Humpbacked fly</name>
    <name type="synonym">Phora scalaris</name>
    <dbReference type="NCBI Taxonomy" id="36166"/>
    <lineage>
        <taxon>Eukaryota</taxon>
        <taxon>Metazoa</taxon>
        <taxon>Ecdysozoa</taxon>
        <taxon>Arthropoda</taxon>
        <taxon>Hexapoda</taxon>
        <taxon>Insecta</taxon>
        <taxon>Pterygota</taxon>
        <taxon>Neoptera</taxon>
        <taxon>Endopterygota</taxon>
        <taxon>Diptera</taxon>
        <taxon>Brachycera</taxon>
        <taxon>Muscomorpha</taxon>
        <taxon>Platypezoidea</taxon>
        <taxon>Phoridae</taxon>
        <taxon>Megaseliini</taxon>
        <taxon>Megaselia</taxon>
    </lineage>
</organism>
<dbReference type="HOGENOM" id="CLU_2833302_0_0_1"/>
<proteinExistence type="predicted"/>
<dbReference type="Gene3D" id="2.60.40.10">
    <property type="entry name" value="Immunoglobulins"/>
    <property type="match status" value="1"/>
</dbReference>
<dbReference type="AlphaFoldDB" id="T1GRB5"/>
<evidence type="ECO:0000313" key="2">
    <source>
        <dbReference type="Proteomes" id="UP000015102"/>
    </source>
</evidence>
<dbReference type="EnsemblMetazoa" id="MESCA006195-RA">
    <property type="protein sequence ID" value="MESCA006195-PA"/>
    <property type="gene ID" value="MESCA006195"/>
</dbReference>
<name>T1GRB5_MEGSC</name>
<protein>
    <recommendedName>
        <fullName evidence="3">Ig-like domain-containing protein</fullName>
    </recommendedName>
</protein>